<feature type="compositionally biased region" description="Polar residues" evidence="1">
    <location>
        <begin position="82"/>
        <end position="104"/>
    </location>
</feature>
<evidence type="ECO:0000256" key="1">
    <source>
        <dbReference type="SAM" id="MobiDB-lite"/>
    </source>
</evidence>
<gene>
    <name evidence="2" type="ORF">ACFQMA_10335</name>
</gene>
<accession>A0ABD5XYH5</accession>
<name>A0ABD5XYH5_9EURY</name>
<feature type="compositionally biased region" description="Low complexity" evidence="1">
    <location>
        <begin position="57"/>
        <end position="67"/>
    </location>
</feature>
<dbReference type="PROSITE" id="PS51257">
    <property type="entry name" value="PROKAR_LIPOPROTEIN"/>
    <property type="match status" value="1"/>
</dbReference>
<reference evidence="2 3" key="1">
    <citation type="journal article" date="2019" name="Int. J. Syst. Evol. Microbiol.">
        <title>The Global Catalogue of Microorganisms (GCM) 10K type strain sequencing project: providing services to taxonomists for standard genome sequencing and annotation.</title>
        <authorList>
            <consortium name="The Broad Institute Genomics Platform"/>
            <consortium name="The Broad Institute Genome Sequencing Center for Infectious Disease"/>
            <person name="Wu L."/>
            <person name="Ma J."/>
        </authorList>
    </citation>
    <scope>NUCLEOTIDE SEQUENCE [LARGE SCALE GENOMIC DNA]</scope>
    <source>
        <strain evidence="2 3">XZYJT29</strain>
    </source>
</reference>
<feature type="compositionally biased region" description="Low complexity" evidence="1">
    <location>
        <begin position="29"/>
        <end position="47"/>
    </location>
</feature>
<dbReference type="RefSeq" id="WP_274325792.1">
    <property type="nucleotide sequence ID" value="NZ_CP118158.1"/>
</dbReference>
<evidence type="ECO:0000313" key="2">
    <source>
        <dbReference type="EMBL" id="MFC7140227.1"/>
    </source>
</evidence>
<evidence type="ECO:0000313" key="3">
    <source>
        <dbReference type="Proteomes" id="UP001596432"/>
    </source>
</evidence>
<dbReference type="AlphaFoldDB" id="A0ABD5XYH5"/>
<comment type="caution">
    <text evidence="2">The sequence shown here is derived from an EMBL/GenBank/DDBJ whole genome shotgun (WGS) entry which is preliminary data.</text>
</comment>
<dbReference type="Proteomes" id="UP001596432">
    <property type="component" value="Unassembled WGS sequence"/>
</dbReference>
<sequence length="221" mass="22073">MKRRTLLRGLSAAGALTVTGCLSDGSGGQPTTTDEPTDTDSPTPTDDAGGDTDTDTDTTAPADTQTDNPGDTVTEPDPDGSDTPSDAPTDTVSETPDSEPSATPSGVADKSFSVTGSGCGGQTDDASVSFDESGGTVTVTGTIWGNDACYTAVLSDVRLDGGALTVVVAAESDAGTDTACAECITEINYEATVALDAALPETVTVVHEHGGEDTRVTSASR</sequence>
<organism evidence="2 3">
    <name type="scientific">Halosimplex aquaticum</name>
    <dbReference type="NCBI Taxonomy" id="3026162"/>
    <lineage>
        <taxon>Archaea</taxon>
        <taxon>Methanobacteriati</taxon>
        <taxon>Methanobacteriota</taxon>
        <taxon>Stenosarchaea group</taxon>
        <taxon>Halobacteria</taxon>
        <taxon>Halobacteriales</taxon>
        <taxon>Haloarculaceae</taxon>
        <taxon>Halosimplex</taxon>
    </lineage>
</organism>
<protein>
    <submittedName>
        <fullName evidence="2">Uncharacterized protein</fullName>
    </submittedName>
</protein>
<dbReference type="EMBL" id="JBHTAS010000001">
    <property type="protein sequence ID" value="MFC7140227.1"/>
    <property type="molecule type" value="Genomic_DNA"/>
</dbReference>
<dbReference type="GeneID" id="78820508"/>
<feature type="region of interest" description="Disordered" evidence="1">
    <location>
        <begin position="1"/>
        <end position="131"/>
    </location>
</feature>
<proteinExistence type="predicted"/>
<keyword evidence="3" id="KW-1185">Reference proteome</keyword>